<feature type="transmembrane region" description="Helical" evidence="1">
    <location>
        <begin position="132"/>
        <end position="151"/>
    </location>
</feature>
<proteinExistence type="predicted"/>
<feature type="transmembrane region" description="Helical" evidence="1">
    <location>
        <begin position="59"/>
        <end position="78"/>
    </location>
</feature>
<keyword evidence="1" id="KW-0812">Transmembrane</keyword>
<evidence type="ECO:0000313" key="4">
    <source>
        <dbReference type="Proteomes" id="UP000177796"/>
    </source>
</evidence>
<dbReference type="EMBL" id="MGJY01000007">
    <property type="protein sequence ID" value="OGN16657.1"/>
    <property type="molecule type" value="Genomic_DNA"/>
</dbReference>
<sequence length="318" mass="36478">MENVHKTLPRDVFLYLLSIVTLAASAISAGVLLFQYINIYIPDILQSEYQPPAFYYKDIVRNTLAVLIVVFPVYALILRFLSKDIAKNPEKRELRIRKWLLYLTLFVAALVIIGDLVAVLRGFLQGELTSRFILKSGSILLIAAFVFFYYFKQLKDTEISPALMKIFSRMMIAVVGAIVVFGFYTAGLPQSQRLVRLDEQKISALQTIQNQVIEFWRAKNRLPLNLEELKSATLGITIPVDTQTDLPYQYLVLGNLKFKLCADFETSFNVETKDRAISVSAYPDPYYSGYQYWQHEIGDTCFERTIDSQRLNPPVPKR</sequence>
<keyword evidence="1" id="KW-1133">Transmembrane helix</keyword>
<feature type="transmembrane region" description="Helical" evidence="1">
    <location>
        <begin position="12"/>
        <end position="39"/>
    </location>
</feature>
<dbReference type="AlphaFoldDB" id="A0A1F8FU24"/>
<feature type="transmembrane region" description="Helical" evidence="1">
    <location>
        <begin position="99"/>
        <end position="120"/>
    </location>
</feature>
<dbReference type="InterPro" id="IPR043728">
    <property type="entry name" value="DUF5671"/>
</dbReference>
<dbReference type="Pfam" id="PF18920">
    <property type="entry name" value="DUF5671"/>
    <property type="match status" value="1"/>
</dbReference>
<gene>
    <name evidence="3" type="ORF">A3C81_01695</name>
</gene>
<reference evidence="3 4" key="1">
    <citation type="journal article" date="2016" name="Nat. Commun.">
        <title>Thousands of microbial genomes shed light on interconnected biogeochemical processes in an aquifer system.</title>
        <authorList>
            <person name="Anantharaman K."/>
            <person name="Brown C.T."/>
            <person name="Hug L.A."/>
            <person name="Sharon I."/>
            <person name="Castelle C.J."/>
            <person name="Probst A.J."/>
            <person name="Thomas B.C."/>
            <person name="Singh A."/>
            <person name="Wilkins M.J."/>
            <person name="Karaoz U."/>
            <person name="Brodie E.L."/>
            <person name="Williams K.H."/>
            <person name="Hubbard S.S."/>
            <person name="Banfield J.F."/>
        </authorList>
    </citation>
    <scope>NUCLEOTIDE SEQUENCE [LARGE SCALE GENOMIC DNA]</scope>
</reference>
<feature type="domain" description="DUF5671" evidence="2">
    <location>
        <begin position="11"/>
        <end position="149"/>
    </location>
</feature>
<evidence type="ECO:0000259" key="2">
    <source>
        <dbReference type="Pfam" id="PF18920"/>
    </source>
</evidence>
<dbReference type="Proteomes" id="UP000177796">
    <property type="component" value="Unassembled WGS sequence"/>
</dbReference>
<keyword evidence="1" id="KW-0472">Membrane</keyword>
<accession>A0A1F8FU24</accession>
<evidence type="ECO:0000313" key="3">
    <source>
        <dbReference type="EMBL" id="OGN16657.1"/>
    </source>
</evidence>
<evidence type="ECO:0000256" key="1">
    <source>
        <dbReference type="SAM" id="Phobius"/>
    </source>
</evidence>
<protein>
    <recommendedName>
        <fullName evidence="2">DUF5671 domain-containing protein</fullName>
    </recommendedName>
</protein>
<comment type="caution">
    <text evidence="3">The sequence shown here is derived from an EMBL/GenBank/DDBJ whole genome shotgun (WGS) entry which is preliminary data.</text>
</comment>
<feature type="transmembrane region" description="Helical" evidence="1">
    <location>
        <begin position="163"/>
        <end position="184"/>
    </location>
</feature>
<name>A0A1F8FU24_9BACT</name>
<organism evidence="3 4">
    <name type="scientific">Candidatus Yanofskybacteria bacterium RIFCSPHIGHO2_02_FULL_46_19</name>
    <dbReference type="NCBI Taxonomy" id="1802684"/>
    <lineage>
        <taxon>Bacteria</taxon>
        <taxon>Candidatus Yanofskyibacteriota</taxon>
    </lineage>
</organism>